<organism evidence="1">
    <name type="scientific">Enterobacter cloacae subsp. cloacae</name>
    <dbReference type="NCBI Taxonomy" id="336306"/>
    <lineage>
        <taxon>Bacteria</taxon>
        <taxon>Pseudomonadati</taxon>
        <taxon>Pseudomonadota</taxon>
        <taxon>Gammaproteobacteria</taxon>
        <taxon>Enterobacterales</taxon>
        <taxon>Enterobacteriaceae</taxon>
        <taxon>Enterobacter</taxon>
        <taxon>Enterobacter cloacae complex</taxon>
    </lineage>
</organism>
<dbReference type="EMBL" id="KY126370">
    <property type="protein sequence ID" value="ARB02475.1"/>
    <property type="molecule type" value="Genomic_DNA"/>
</dbReference>
<sequence length="87" mass="9722">MTGYELRLWRKGMNWSSDRAAEELGVSLRTWKVYEKSEKVSRVVELATITLAVAAAVPSFGHRKTTKEKIITMIQTLTGAAGLIGRR</sequence>
<dbReference type="GO" id="GO:0003677">
    <property type="term" value="F:DNA binding"/>
    <property type="evidence" value="ECO:0007669"/>
    <property type="project" value="InterPro"/>
</dbReference>
<protein>
    <submittedName>
        <fullName evidence="1">Helix-turn-helix xenobiotic response element family of transcriptional regulators</fullName>
    </submittedName>
</protein>
<dbReference type="AlphaFoldDB" id="A0A217EVV9"/>
<geneLocation type="plasmid" evidence="1">
    <name>pOP-I</name>
</geneLocation>
<keyword evidence="1" id="KW-0614">Plasmid</keyword>
<dbReference type="SUPFAM" id="SSF47413">
    <property type="entry name" value="lambda repressor-like DNA-binding domains"/>
    <property type="match status" value="1"/>
</dbReference>
<evidence type="ECO:0000313" key="1">
    <source>
        <dbReference type="EMBL" id="ARB02475.1"/>
    </source>
</evidence>
<dbReference type="InterPro" id="IPR010982">
    <property type="entry name" value="Lambda_DNA-bd_dom_sf"/>
</dbReference>
<dbReference type="Gene3D" id="1.10.260.40">
    <property type="entry name" value="lambda repressor-like DNA-binding domains"/>
    <property type="match status" value="1"/>
</dbReference>
<dbReference type="RefSeq" id="WP_172689594.1">
    <property type="nucleotide sequence ID" value="NZ_KY126370.1"/>
</dbReference>
<accession>A0A217EVV9</accession>
<proteinExistence type="predicted"/>
<name>A0A217EVV9_ENTCL</name>
<gene>
    <name evidence="1" type="ORF">MN009</name>
</gene>
<reference evidence="1" key="1">
    <citation type="submission" date="2016-11" db="EMBL/GenBank/DDBJ databases">
        <title>Evolution of class 1 integrons: mobilization and dispersal via food-borne bacteria.</title>
        <authorList>
            <person name="Ghaly T.M."/>
            <person name="Chow L."/>
            <person name="Asher A.J."/>
            <person name="Waldron L.S."/>
            <person name="Gillings M.R."/>
        </authorList>
    </citation>
    <scope>NUCLEOTIDE SEQUENCE</scope>
    <source>
        <strain evidence="1">MN201516</strain>
        <plasmid evidence="1">pOP-I</plasmid>
    </source>
</reference>